<dbReference type="EC" id="2.1.1.-" evidence="8"/>
<evidence type="ECO:0000256" key="2">
    <source>
        <dbReference type="ARBA" id="ARBA00022603"/>
    </source>
</evidence>
<dbReference type="PRINTS" id="PR00508">
    <property type="entry name" value="S21N4MTFRASE"/>
</dbReference>
<dbReference type="PROSITE" id="PS00093">
    <property type="entry name" value="N4_MTASE"/>
    <property type="match status" value="1"/>
</dbReference>
<gene>
    <name evidence="11" type="ORF">J8F10_15445</name>
</gene>
<keyword evidence="3" id="KW-0808">Transferase</keyword>
<keyword evidence="6" id="KW-0238">DNA-binding</keyword>
<evidence type="ECO:0000256" key="9">
    <source>
        <dbReference type="SAM" id="MobiDB-lite"/>
    </source>
</evidence>
<comment type="similarity">
    <text evidence="1">Belongs to the N(4)/N(6)-methyltransferase family. N(4) subfamily.</text>
</comment>
<keyword evidence="12" id="KW-1185">Reference proteome</keyword>
<keyword evidence="4" id="KW-0949">S-adenosyl-L-methionine</keyword>
<keyword evidence="2" id="KW-0489">Methyltransferase</keyword>
<comment type="catalytic activity">
    <reaction evidence="7">
        <text>a 2'-deoxycytidine in DNA + S-adenosyl-L-methionine = an N(4)-methyl-2'-deoxycytidine in DNA + S-adenosyl-L-homocysteine + H(+)</text>
        <dbReference type="Rhea" id="RHEA:16857"/>
        <dbReference type="Rhea" id="RHEA-COMP:11369"/>
        <dbReference type="Rhea" id="RHEA-COMP:13674"/>
        <dbReference type="ChEBI" id="CHEBI:15378"/>
        <dbReference type="ChEBI" id="CHEBI:57856"/>
        <dbReference type="ChEBI" id="CHEBI:59789"/>
        <dbReference type="ChEBI" id="CHEBI:85452"/>
        <dbReference type="ChEBI" id="CHEBI:137933"/>
        <dbReference type="EC" id="2.1.1.113"/>
    </reaction>
</comment>
<evidence type="ECO:0000256" key="3">
    <source>
        <dbReference type="ARBA" id="ARBA00022679"/>
    </source>
</evidence>
<dbReference type="InterPro" id="IPR002941">
    <property type="entry name" value="DNA_methylase_N4/N6"/>
</dbReference>
<feature type="compositionally biased region" description="Basic and acidic residues" evidence="9">
    <location>
        <begin position="1"/>
        <end position="15"/>
    </location>
</feature>
<dbReference type="InterPro" id="IPR029063">
    <property type="entry name" value="SAM-dependent_MTases_sf"/>
</dbReference>
<feature type="domain" description="DNA methylase N-4/N-6" evidence="10">
    <location>
        <begin position="63"/>
        <end position="123"/>
    </location>
</feature>
<dbReference type="CDD" id="cd02440">
    <property type="entry name" value="AdoMet_MTases"/>
    <property type="match status" value="1"/>
</dbReference>
<evidence type="ECO:0000256" key="8">
    <source>
        <dbReference type="RuleBase" id="RU362026"/>
    </source>
</evidence>
<evidence type="ECO:0000256" key="6">
    <source>
        <dbReference type="ARBA" id="ARBA00023125"/>
    </source>
</evidence>
<dbReference type="InterPro" id="IPR001091">
    <property type="entry name" value="RM_Methyltransferase"/>
</dbReference>
<evidence type="ECO:0000259" key="10">
    <source>
        <dbReference type="Pfam" id="PF01555"/>
    </source>
</evidence>
<evidence type="ECO:0000313" key="11">
    <source>
        <dbReference type="EMBL" id="MBP3956668.1"/>
    </source>
</evidence>
<evidence type="ECO:0000256" key="4">
    <source>
        <dbReference type="ARBA" id="ARBA00022691"/>
    </source>
</evidence>
<accession>A0ABS5BUU4</accession>
<dbReference type="Pfam" id="PF01555">
    <property type="entry name" value="N6_N4_Mtase"/>
    <property type="match status" value="1"/>
</dbReference>
<comment type="caution">
    <text evidence="11">The sequence shown here is derived from an EMBL/GenBank/DDBJ whole genome shotgun (WGS) entry which is preliminary data.</text>
</comment>
<evidence type="ECO:0000313" key="12">
    <source>
        <dbReference type="Proteomes" id="UP000676565"/>
    </source>
</evidence>
<evidence type="ECO:0000256" key="5">
    <source>
        <dbReference type="ARBA" id="ARBA00022747"/>
    </source>
</evidence>
<dbReference type="Gene3D" id="3.40.50.150">
    <property type="entry name" value="Vaccinia Virus protein VP39"/>
    <property type="match status" value="2"/>
</dbReference>
<proteinExistence type="inferred from homology"/>
<sequence length="417" mass="45042">MNERHDKRLPRDPNRRRALTNVGGAIDTEGDRADADRLAHALAVPPATDDDNDPARSHVHGFHTYPARMHPGTAARLVGAFVPPGGRVLDPFCGSGTVLVEALIAGRNAIGTDLNPLAVRLAARKTLPRTANELAHLTTRAAECAEHADTRRKAKTGASRRFSTEDMTMFEPHVLLEVDSLRAKIEMFRDDPARADLELVLSSVLIKLSRKTGDTSAGIGTRRTAAGFAARLFVQKAQDLVARLAALGRLLPQAPPTVTVISDDATVLKHLPPAPINAIITSPPYAATYDYLAHHALRLRWLGLDAAPLAHGEIGSRTAYSRLKPKDARGAWSKELERFFRAAARVLPPGAPLVLMMADSAVGDVAIRADEVVAEVGRVCGLNPSARASQARPHFHGPTAQAFQARPRFEHALLLRK</sequence>
<reference evidence="11 12" key="1">
    <citation type="submission" date="2021-04" db="EMBL/GenBank/DDBJ databases">
        <authorList>
            <person name="Ivanova A."/>
        </authorList>
    </citation>
    <scope>NUCLEOTIDE SEQUENCE [LARGE SCALE GENOMIC DNA]</scope>
    <source>
        <strain evidence="11 12">G18</strain>
    </source>
</reference>
<organism evidence="11 12">
    <name type="scientific">Gemmata palustris</name>
    <dbReference type="NCBI Taxonomy" id="2822762"/>
    <lineage>
        <taxon>Bacteria</taxon>
        <taxon>Pseudomonadati</taxon>
        <taxon>Planctomycetota</taxon>
        <taxon>Planctomycetia</taxon>
        <taxon>Gemmatales</taxon>
        <taxon>Gemmataceae</taxon>
        <taxon>Gemmata</taxon>
    </lineage>
</organism>
<evidence type="ECO:0000256" key="7">
    <source>
        <dbReference type="ARBA" id="ARBA00049120"/>
    </source>
</evidence>
<dbReference type="SUPFAM" id="SSF53335">
    <property type="entry name" value="S-adenosyl-L-methionine-dependent methyltransferases"/>
    <property type="match status" value="1"/>
</dbReference>
<dbReference type="EMBL" id="JAGKQQ010000001">
    <property type="protein sequence ID" value="MBP3956668.1"/>
    <property type="molecule type" value="Genomic_DNA"/>
</dbReference>
<evidence type="ECO:0000256" key="1">
    <source>
        <dbReference type="ARBA" id="ARBA00010203"/>
    </source>
</evidence>
<dbReference type="Proteomes" id="UP000676565">
    <property type="component" value="Unassembled WGS sequence"/>
</dbReference>
<dbReference type="InterPro" id="IPR017985">
    <property type="entry name" value="MeTrfase_CN4_CS"/>
</dbReference>
<dbReference type="RefSeq" id="WP_210655003.1">
    <property type="nucleotide sequence ID" value="NZ_JAGKQQ010000001.1"/>
</dbReference>
<name>A0ABS5BUU4_9BACT</name>
<keyword evidence="5" id="KW-0680">Restriction system</keyword>
<feature type="region of interest" description="Disordered" evidence="9">
    <location>
        <begin position="1"/>
        <end position="32"/>
    </location>
</feature>
<protein>
    <recommendedName>
        <fullName evidence="8">Methyltransferase</fullName>
        <ecNumber evidence="8">2.1.1.-</ecNumber>
    </recommendedName>
</protein>